<feature type="modified residue" description="4-aspartylphosphate" evidence="4">
    <location>
        <position position="103"/>
    </location>
</feature>
<reference evidence="6 7" key="1">
    <citation type="submission" date="2015-09" db="EMBL/GenBank/DDBJ databases">
        <authorList>
            <consortium name="Pathogen Informatics"/>
        </authorList>
    </citation>
    <scope>NUCLEOTIDE SEQUENCE [LARGE SCALE GENOMIC DNA]</scope>
    <source>
        <strain evidence="6 7">2789STDY5834865</strain>
    </source>
</reference>
<dbReference type="EMBL" id="CZAB01000101">
    <property type="protein sequence ID" value="CUQ16952.1"/>
    <property type="molecule type" value="Genomic_DNA"/>
</dbReference>
<dbReference type="InterPro" id="IPR011006">
    <property type="entry name" value="CheY-like_superfamily"/>
</dbReference>
<dbReference type="Proteomes" id="UP000095512">
    <property type="component" value="Unassembled WGS sequence"/>
</dbReference>
<dbReference type="PANTHER" id="PTHR45339">
    <property type="entry name" value="HYBRID SIGNAL TRANSDUCTION HISTIDINE KINASE J"/>
    <property type="match status" value="1"/>
</dbReference>
<accession>A0A174U3Y2</accession>
<gene>
    <name evidence="6" type="primary">rcsC</name>
    <name evidence="6" type="ORF">ERS852480_05045</name>
</gene>
<evidence type="ECO:0000256" key="1">
    <source>
        <dbReference type="ARBA" id="ARBA00018672"/>
    </source>
</evidence>
<dbReference type="InterPro" id="IPR001789">
    <property type="entry name" value="Sig_transdc_resp-reg_receiver"/>
</dbReference>
<keyword evidence="6" id="KW-0808">Transferase</keyword>
<dbReference type="PROSITE" id="PS50110">
    <property type="entry name" value="RESPONSE_REGULATORY"/>
    <property type="match status" value="2"/>
</dbReference>
<dbReference type="GO" id="GO:0016301">
    <property type="term" value="F:kinase activity"/>
    <property type="evidence" value="ECO:0007669"/>
    <property type="project" value="UniProtKB-KW"/>
</dbReference>
<keyword evidence="6" id="KW-0418">Kinase</keyword>
<feature type="domain" description="Response regulatory" evidence="5">
    <location>
        <begin position="5"/>
        <end position="169"/>
    </location>
</feature>
<feature type="domain" description="Response regulatory" evidence="5">
    <location>
        <begin position="190"/>
        <end position="311"/>
    </location>
</feature>
<sequence length="314" mass="35018">MEKQKILIADDSEMNRALLVDILEEQYDVAEAENGVEAISLLSRHRITKILVVDDEEVICQNIQIAMEETEVSVEYVLSGQAALDVLKSGEPESQPYHVVLLDWKMPGLDGIETARRIRQEISEDIPILILTSYDWEEIEEEATNVGIDAFLQKPFFRSSFRQKVDFVLNNTLRHGEAAEEEESVLQGMHILVAEDNEINAEILGELLDMVGATCDICENGELAMDAFEKSTPGQYQMILMDVQMPVMNGYEATRAIRKLNHPMAQSIPIIAMTANAFAEDIRAALDAGMNAHAAKPVDMAVLEQTVRTVLGKV</sequence>
<dbReference type="SUPFAM" id="SSF52172">
    <property type="entry name" value="CheY-like"/>
    <property type="match status" value="3"/>
</dbReference>
<dbReference type="Pfam" id="PF00072">
    <property type="entry name" value="Response_reg"/>
    <property type="match status" value="2"/>
</dbReference>
<evidence type="ECO:0000313" key="7">
    <source>
        <dbReference type="Proteomes" id="UP000095512"/>
    </source>
</evidence>
<evidence type="ECO:0000256" key="4">
    <source>
        <dbReference type="PROSITE-ProRule" id="PRU00169"/>
    </source>
</evidence>
<keyword evidence="2 4" id="KW-0597">Phosphoprotein</keyword>
<feature type="modified residue" description="4-aspartylphosphate" evidence="4">
    <location>
        <position position="242"/>
    </location>
</feature>
<evidence type="ECO:0000256" key="2">
    <source>
        <dbReference type="ARBA" id="ARBA00022553"/>
    </source>
</evidence>
<organism evidence="6 7">
    <name type="scientific">Enterocloster clostridioformis</name>
    <dbReference type="NCBI Taxonomy" id="1531"/>
    <lineage>
        <taxon>Bacteria</taxon>
        <taxon>Bacillati</taxon>
        <taxon>Bacillota</taxon>
        <taxon>Clostridia</taxon>
        <taxon>Lachnospirales</taxon>
        <taxon>Lachnospiraceae</taxon>
        <taxon>Enterocloster</taxon>
    </lineage>
</organism>
<comment type="function">
    <text evidence="3">May play the central regulatory role in sporulation. It may be an element of the effector pathway responsible for the activation of sporulation genes in response to nutritional stress. Spo0A may act in concert with spo0H (a sigma factor) to control the expression of some genes that are critical to the sporulation process.</text>
</comment>
<proteinExistence type="predicted"/>
<name>A0A174U3Y2_9FIRM</name>
<dbReference type="PANTHER" id="PTHR45339:SF5">
    <property type="entry name" value="HISTIDINE KINASE"/>
    <property type="match status" value="1"/>
</dbReference>
<protein>
    <recommendedName>
        <fullName evidence="1">Stage 0 sporulation protein A homolog</fullName>
    </recommendedName>
</protein>
<dbReference type="GO" id="GO:0000160">
    <property type="term" value="P:phosphorelay signal transduction system"/>
    <property type="evidence" value="ECO:0007669"/>
    <property type="project" value="UniProtKB-KW"/>
</dbReference>
<evidence type="ECO:0000313" key="6">
    <source>
        <dbReference type="EMBL" id="CUQ16952.1"/>
    </source>
</evidence>
<evidence type="ECO:0000256" key="3">
    <source>
        <dbReference type="ARBA" id="ARBA00024867"/>
    </source>
</evidence>
<dbReference type="SMART" id="SM00448">
    <property type="entry name" value="REC"/>
    <property type="match status" value="2"/>
</dbReference>
<dbReference type="AlphaFoldDB" id="A0A174U3Y2"/>
<dbReference type="CDD" id="cd17546">
    <property type="entry name" value="REC_hyHK_CKI1_RcsC-like"/>
    <property type="match status" value="2"/>
</dbReference>
<dbReference type="Gene3D" id="3.40.50.2300">
    <property type="match status" value="3"/>
</dbReference>
<evidence type="ECO:0000259" key="5">
    <source>
        <dbReference type="PROSITE" id="PS50110"/>
    </source>
</evidence>
<dbReference type="RefSeq" id="WP_057573068.1">
    <property type="nucleotide sequence ID" value="NZ_CZAB01000101.1"/>
</dbReference>